<keyword evidence="8" id="KW-0436">Ligase</keyword>
<keyword evidence="4 5" id="KW-0274">FAD</keyword>
<dbReference type="SUPFAM" id="SSF54373">
    <property type="entry name" value="FAD-linked reductases, C-terminal domain"/>
    <property type="match status" value="1"/>
</dbReference>
<dbReference type="Gene3D" id="3.30.560.10">
    <property type="entry name" value="Glucose Oxidase, domain 3"/>
    <property type="match status" value="1"/>
</dbReference>
<dbReference type="Pfam" id="PF00732">
    <property type="entry name" value="GMC_oxred_N"/>
    <property type="match status" value="1"/>
</dbReference>
<keyword evidence="9" id="KW-1185">Reference proteome</keyword>
<dbReference type="PIRSF" id="PIRSF000137">
    <property type="entry name" value="Alcohol_oxidase"/>
    <property type="match status" value="1"/>
</dbReference>
<dbReference type="Proteomes" id="UP001156702">
    <property type="component" value="Unassembled WGS sequence"/>
</dbReference>
<evidence type="ECO:0000313" key="9">
    <source>
        <dbReference type="Proteomes" id="UP001156702"/>
    </source>
</evidence>
<keyword evidence="3 5" id="KW-0285">Flavoprotein</keyword>
<proteinExistence type="inferred from homology"/>
<sequence length="543" mass="59506">MDADYIVVGGGSAGCVIAARLTEDADMTVLLLEAGPRDRSVLFHWPAGFAKMTKGIASWGWSTVPQKHLRDRVLWFTQAKVIGGGSSINAQIYTRGNRRDYDAWAEEHGCLGWAYRDVLPYFKRAEGNERFSEPFHGTDGPLGVSMPRAALPICEAFVRAGQQWGMPYNPDFNGRHQAGVGFYQLTQRDVRRSSTAGTYLRDAEPRRNLTVETNAQVRRILVAAGRATGVEMMDGTVHHARREVILTAGAIGSPRLLMLSGIGPADHLRVAGVEVLHDLPGVGENLQDHIDICVLAECTGPHSYDGVLRPDRMIAAGLQYFALKSGPVASSLFETGGFWYADPDAFWPDMQFHLGQGSGIEKGIATINGWGVTLNSALMRPRSRGTVRLASSDPAAAPLIDPNYWSDPYDREISLRGLEMAREILRQPALRPYLRREVLPGDGVKDREALFDYACRMAKTDHHPVGTCRMGTDDMAVVDPELRVRGIADLRVCDASVMPQINSSNTNAPTIMIGEKASDLIRGLPPLPAADLSQEHGRKRELA</sequence>
<evidence type="ECO:0000256" key="3">
    <source>
        <dbReference type="ARBA" id="ARBA00022630"/>
    </source>
</evidence>
<evidence type="ECO:0000313" key="8">
    <source>
        <dbReference type="EMBL" id="GLR51740.1"/>
    </source>
</evidence>
<evidence type="ECO:0000256" key="5">
    <source>
        <dbReference type="RuleBase" id="RU003968"/>
    </source>
</evidence>
<dbReference type="RefSeq" id="WP_244768019.1">
    <property type="nucleotide sequence ID" value="NZ_BSOP01000020.1"/>
</dbReference>
<evidence type="ECO:0000256" key="4">
    <source>
        <dbReference type="ARBA" id="ARBA00022827"/>
    </source>
</evidence>
<dbReference type="SUPFAM" id="SSF51905">
    <property type="entry name" value="FAD/NAD(P)-binding domain"/>
    <property type="match status" value="1"/>
</dbReference>
<evidence type="ECO:0000256" key="2">
    <source>
        <dbReference type="ARBA" id="ARBA00010790"/>
    </source>
</evidence>
<dbReference type="InterPro" id="IPR000172">
    <property type="entry name" value="GMC_OxRdtase_N"/>
</dbReference>
<evidence type="ECO:0000259" key="7">
    <source>
        <dbReference type="PROSITE" id="PS00624"/>
    </source>
</evidence>
<name>A0ABQ5ZJG8_9HYPH</name>
<protein>
    <submittedName>
        <fullName evidence="8">Alanine-phosphoribitol ligase</fullName>
    </submittedName>
</protein>
<organism evidence="8 9">
    <name type="scientific">Shinella yambaruensis</name>
    <dbReference type="NCBI Taxonomy" id="415996"/>
    <lineage>
        <taxon>Bacteria</taxon>
        <taxon>Pseudomonadati</taxon>
        <taxon>Pseudomonadota</taxon>
        <taxon>Alphaproteobacteria</taxon>
        <taxon>Hyphomicrobiales</taxon>
        <taxon>Rhizobiaceae</taxon>
        <taxon>Shinella</taxon>
    </lineage>
</organism>
<reference evidence="9" key="1">
    <citation type="journal article" date="2019" name="Int. J. Syst. Evol. Microbiol.">
        <title>The Global Catalogue of Microorganisms (GCM) 10K type strain sequencing project: providing services to taxonomists for standard genome sequencing and annotation.</title>
        <authorList>
            <consortium name="The Broad Institute Genomics Platform"/>
            <consortium name="The Broad Institute Genome Sequencing Center for Infectious Disease"/>
            <person name="Wu L."/>
            <person name="Ma J."/>
        </authorList>
    </citation>
    <scope>NUCLEOTIDE SEQUENCE [LARGE SCALE GENOMIC DNA]</scope>
    <source>
        <strain evidence="9">NBRC 102122</strain>
    </source>
</reference>
<comment type="caution">
    <text evidence="8">The sequence shown here is derived from an EMBL/GenBank/DDBJ whole genome shotgun (WGS) entry which is preliminary data.</text>
</comment>
<comment type="cofactor">
    <cofactor evidence="1">
        <name>FAD</name>
        <dbReference type="ChEBI" id="CHEBI:57692"/>
    </cofactor>
</comment>
<dbReference type="InterPro" id="IPR007867">
    <property type="entry name" value="GMC_OxRtase_C"/>
</dbReference>
<feature type="domain" description="Glucose-methanol-choline oxidoreductase N-terminal" evidence="7">
    <location>
        <begin position="249"/>
        <end position="263"/>
    </location>
</feature>
<dbReference type="EMBL" id="BSOP01000020">
    <property type="protein sequence ID" value="GLR51740.1"/>
    <property type="molecule type" value="Genomic_DNA"/>
</dbReference>
<dbReference type="GO" id="GO:0016874">
    <property type="term" value="F:ligase activity"/>
    <property type="evidence" value="ECO:0007669"/>
    <property type="project" value="UniProtKB-KW"/>
</dbReference>
<evidence type="ECO:0000259" key="6">
    <source>
        <dbReference type="PROSITE" id="PS00623"/>
    </source>
</evidence>
<dbReference type="PROSITE" id="PS00624">
    <property type="entry name" value="GMC_OXRED_2"/>
    <property type="match status" value="1"/>
</dbReference>
<dbReference type="Pfam" id="PF05199">
    <property type="entry name" value="GMC_oxred_C"/>
    <property type="match status" value="1"/>
</dbReference>
<dbReference type="Gene3D" id="3.50.50.60">
    <property type="entry name" value="FAD/NAD(P)-binding domain"/>
    <property type="match status" value="1"/>
</dbReference>
<comment type="similarity">
    <text evidence="2 5">Belongs to the GMC oxidoreductase family.</text>
</comment>
<accession>A0ABQ5ZJG8</accession>
<evidence type="ECO:0000256" key="1">
    <source>
        <dbReference type="ARBA" id="ARBA00001974"/>
    </source>
</evidence>
<dbReference type="InterPro" id="IPR036188">
    <property type="entry name" value="FAD/NAD-bd_sf"/>
</dbReference>
<feature type="domain" description="Glucose-methanol-choline oxidoreductase N-terminal" evidence="6">
    <location>
        <begin position="79"/>
        <end position="102"/>
    </location>
</feature>
<dbReference type="PANTHER" id="PTHR11552:SF147">
    <property type="entry name" value="CHOLINE DEHYDROGENASE, MITOCHONDRIAL"/>
    <property type="match status" value="1"/>
</dbReference>
<dbReference type="InterPro" id="IPR012132">
    <property type="entry name" value="GMC_OxRdtase"/>
</dbReference>
<dbReference type="PANTHER" id="PTHR11552">
    <property type="entry name" value="GLUCOSE-METHANOL-CHOLINE GMC OXIDOREDUCTASE"/>
    <property type="match status" value="1"/>
</dbReference>
<dbReference type="PROSITE" id="PS00623">
    <property type="entry name" value="GMC_OXRED_1"/>
    <property type="match status" value="1"/>
</dbReference>
<gene>
    <name evidence="8" type="ORF">GCM10007923_29500</name>
</gene>